<gene>
    <name evidence="1" type="ORF">A2531_06635</name>
</gene>
<protein>
    <submittedName>
        <fullName evidence="1">Uncharacterized protein</fullName>
    </submittedName>
</protein>
<proteinExistence type="predicted"/>
<dbReference type="EMBL" id="MFGO01000019">
    <property type="protein sequence ID" value="OGF40828.1"/>
    <property type="molecule type" value="Genomic_DNA"/>
</dbReference>
<organism evidence="1 2">
    <name type="scientific">Candidatus Falkowbacteria bacterium RIFOXYD2_FULL_34_120</name>
    <dbReference type="NCBI Taxonomy" id="1798007"/>
    <lineage>
        <taxon>Bacteria</taxon>
        <taxon>Candidatus Falkowiibacteriota</taxon>
    </lineage>
</organism>
<reference evidence="1 2" key="1">
    <citation type="journal article" date="2016" name="Nat. Commun.">
        <title>Thousands of microbial genomes shed light on interconnected biogeochemical processes in an aquifer system.</title>
        <authorList>
            <person name="Anantharaman K."/>
            <person name="Brown C.T."/>
            <person name="Hug L.A."/>
            <person name="Sharon I."/>
            <person name="Castelle C.J."/>
            <person name="Probst A.J."/>
            <person name="Thomas B.C."/>
            <person name="Singh A."/>
            <person name="Wilkins M.J."/>
            <person name="Karaoz U."/>
            <person name="Brodie E.L."/>
            <person name="Williams K.H."/>
            <person name="Hubbard S.S."/>
            <person name="Banfield J.F."/>
        </authorList>
    </citation>
    <scope>NUCLEOTIDE SEQUENCE [LARGE SCALE GENOMIC DNA]</scope>
</reference>
<name>A0A1F5TPR4_9BACT</name>
<evidence type="ECO:0000313" key="2">
    <source>
        <dbReference type="Proteomes" id="UP000177579"/>
    </source>
</evidence>
<comment type="caution">
    <text evidence="1">The sequence shown here is derived from an EMBL/GenBank/DDBJ whole genome shotgun (WGS) entry which is preliminary data.</text>
</comment>
<sequence length="199" mass="23349">MCKDFNPIIHEVVKAAIETGSVSPGCAKILQTSGKMDRTTDHRAKEFAGEYYWYDYNFESEGVLYQGILGFDEKLNLVSISELKPVEKDHYLIKEIAQKLLRVMAKRELKKFYLDENMIEKIISKLLSELLSEGGNMEKFIFTDENFQFIYKNFSREEIKALIVYYEYNMEKKIEIIQGNIQKCLEEFITHHFSGVLIR</sequence>
<evidence type="ECO:0000313" key="1">
    <source>
        <dbReference type="EMBL" id="OGF40828.1"/>
    </source>
</evidence>
<dbReference type="Proteomes" id="UP000177579">
    <property type="component" value="Unassembled WGS sequence"/>
</dbReference>
<accession>A0A1F5TPR4</accession>
<dbReference type="AlphaFoldDB" id="A0A1F5TPR4"/>